<accession>V4MNT1</accession>
<proteinExistence type="predicted"/>
<feature type="region of interest" description="Disordered" evidence="1">
    <location>
        <begin position="141"/>
        <end position="165"/>
    </location>
</feature>
<dbReference type="Proteomes" id="UP000030689">
    <property type="component" value="Unassembled WGS sequence"/>
</dbReference>
<dbReference type="eggNOG" id="KOG1075">
    <property type="taxonomic scope" value="Eukaryota"/>
</dbReference>
<feature type="region of interest" description="Disordered" evidence="1">
    <location>
        <begin position="170"/>
        <end position="189"/>
    </location>
</feature>
<feature type="compositionally biased region" description="Basic and acidic residues" evidence="1">
    <location>
        <begin position="463"/>
        <end position="477"/>
    </location>
</feature>
<dbReference type="PANTHER" id="PTHR31286">
    <property type="entry name" value="GLYCINE-RICH CELL WALL STRUCTURAL PROTEIN 1.8-LIKE"/>
    <property type="match status" value="1"/>
</dbReference>
<reference evidence="3 4" key="1">
    <citation type="journal article" date="2013" name="Front. Plant Sci.">
        <title>The Reference Genome of the Halophytic Plant Eutrema salsugineum.</title>
        <authorList>
            <person name="Yang R."/>
            <person name="Jarvis D.E."/>
            <person name="Chen H."/>
            <person name="Beilstein M.A."/>
            <person name="Grimwood J."/>
            <person name="Jenkins J."/>
            <person name="Shu S."/>
            <person name="Prochnik S."/>
            <person name="Xin M."/>
            <person name="Ma C."/>
            <person name="Schmutz J."/>
            <person name="Wing R.A."/>
            <person name="Mitchell-Olds T."/>
            <person name="Schumaker K.S."/>
            <person name="Wang X."/>
        </authorList>
    </citation>
    <scope>NUCLEOTIDE SEQUENCE [LARGE SCALE GENOMIC DNA]</scope>
</reference>
<dbReference type="InterPro" id="IPR025558">
    <property type="entry name" value="DUF4283"/>
</dbReference>
<evidence type="ECO:0000313" key="3">
    <source>
        <dbReference type="EMBL" id="ESQ33266.1"/>
    </source>
</evidence>
<dbReference type="Pfam" id="PF14111">
    <property type="entry name" value="DUF4283"/>
    <property type="match status" value="1"/>
</dbReference>
<keyword evidence="4" id="KW-1185">Reference proteome</keyword>
<evidence type="ECO:0000259" key="2">
    <source>
        <dbReference type="Pfam" id="PF14111"/>
    </source>
</evidence>
<feature type="domain" description="DUF4283" evidence="2">
    <location>
        <begin position="240"/>
        <end position="296"/>
    </location>
</feature>
<feature type="compositionally biased region" description="Polar residues" evidence="1">
    <location>
        <begin position="48"/>
        <end position="58"/>
    </location>
</feature>
<dbReference type="Gramene" id="ESQ33266">
    <property type="protein sequence ID" value="ESQ33266"/>
    <property type="gene ID" value="EUTSA_v10005348mg"/>
</dbReference>
<name>V4MNT1_EUTSA</name>
<dbReference type="InterPro" id="IPR040256">
    <property type="entry name" value="At4g02000-like"/>
</dbReference>
<dbReference type="EMBL" id="KI517748">
    <property type="protein sequence ID" value="ESQ33266.1"/>
    <property type="molecule type" value="Genomic_DNA"/>
</dbReference>
<sequence>MYMFNSVPPISPKASDESLVRNDGVGDNSGSKDSDSPDLRWPYLNRWKATNASRSSPPIISAGKSLEEKSPRESAPLSNPAVSLAATSPLVNKVTAPPSNMLLEVSAPEVLVAAKSILEEPQVIEPVKLALESTAAANLGKDVGNKDLDHHRSRPSPSLKGAWTKKLDFSETSSSRADPEMWPSLSVSKTGRNKQVHEPLIVHKPVAMEDDSRFPWAAKMNPASRNLYRATEPEFLEDGTPKIWGRSCRITIRKLGESNYLFHIPDEATRTWVLQRGLWHVDDCLMFVAAWTPEASLAIPEIKTISVWVTLKKIPNILYSIPGISHIASGLGAPMATHQPKLDPIHMGEAKILVEVELSKAFPTRVAADDQNGIISLVDVEYAWLPSKCGRCGQLGHKVNRCLEVESNSLGGANSSLQTVLMDNSDAVGASRFVPYCGPTIPPATASRNKNIVEAPIPLDTATAREEDLSDSDKDSDSLDLMTPSEKRILRERPVKPSAKAKEMSLQSTGRGRGNRRTWEPRWSWLKLSLLLALKLIEAEDSILCGSFLVP</sequence>
<protein>
    <recommendedName>
        <fullName evidence="2">DUF4283 domain-containing protein</fullName>
    </recommendedName>
</protein>
<feature type="compositionally biased region" description="Basic and acidic residues" evidence="1">
    <location>
        <begin position="485"/>
        <end position="503"/>
    </location>
</feature>
<evidence type="ECO:0000313" key="4">
    <source>
        <dbReference type="Proteomes" id="UP000030689"/>
    </source>
</evidence>
<gene>
    <name evidence="3" type="ORF">EUTSA_v10005348mg</name>
</gene>
<dbReference type="KEGG" id="eus:EUTSA_v10005348mg"/>
<dbReference type="AlphaFoldDB" id="V4MNT1"/>
<dbReference type="PANTHER" id="PTHR31286:SF133">
    <property type="entry name" value="TA11-LIKE NON-LTR RETROELEMENT PROTEIN-RELATED"/>
    <property type="match status" value="1"/>
</dbReference>
<feature type="region of interest" description="Disordered" evidence="1">
    <location>
        <begin position="460"/>
        <end position="517"/>
    </location>
</feature>
<feature type="region of interest" description="Disordered" evidence="1">
    <location>
        <begin position="1"/>
        <end position="79"/>
    </location>
</feature>
<evidence type="ECO:0000256" key="1">
    <source>
        <dbReference type="SAM" id="MobiDB-lite"/>
    </source>
</evidence>
<organism evidence="3 4">
    <name type="scientific">Eutrema salsugineum</name>
    <name type="common">Saltwater cress</name>
    <name type="synonym">Sisymbrium salsugineum</name>
    <dbReference type="NCBI Taxonomy" id="72664"/>
    <lineage>
        <taxon>Eukaryota</taxon>
        <taxon>Viridiplantae</taxon>
        <taxon>Streptophyta</taxon>
        <taxon>Embryophyta</taxon>
        <taxon>Tracheophyta</taxon>
        <taxon>Spermatophyta</taxon>
        <taxon>Magnoliopsida</taxon>
        <taxon>eudicotyledons</taxon>
        <taxon>Gunneridae</taxon>
        <taxon>Pentapetalae</taxon>
        <taxon>rosids</taxon>
        <taxon>malvids</taxon>
        <taxon>Brassicales</taxon>
        <taxon>Brassicaceae</taxon>
        <taxon>Eutremeae</taxon>
        <taxon>Eutrema</taxon>
    </lineage>
</organism>